<comment type="caution">
    <text evidence="3">The sequence shown here is derived from an EMBL/GenBank/DDBJ whole genome shotgun (WGS) entry which is preliminary data.</text>
</comment>
<accession>A0ABR1DQ26</accession>
<feature type="transmembrane region" description="Helical" evidence="2">
    <location>
        <begin position="63"/>
        <end position="81"/>
    </location>
</feature>
<feature type="region of interest" description="Disordered" evidence="1">
    <location>
        <begin position="152"/>
        <end position="178"/>
    </location>
</feature>
<dbReference type="EMBL" id="JAVFWL010000004">
    <property type="protein sequence ID" value="KAK6752070.1"/>
    <property type="molecule type" value="Genomic_DNA"/>
</dbReference>
<gene>
    <name evidence="3" type="primary">Necator_chrIV.g16771</name>
    <name evidence="3" type="ORF">RB195_003474</name>
</gene>
<protein>
    <submittedName>
        <fullName evidence="3">Uncharacterized protein</fullName>
    </submittedName>
</protein>
<evidence type="ECO:0000256" key="1">
    <source>
        <dbReference type="SAM" id="MobiDB-lite"/>
    </source>
</evidence>
<reference evidence="3 4" key="1">
    <citation type="submission" date="2023-08" db="EMBL/GenBank/DDBJ databases">
        <title>A Necator americanus chromosomal reference genome.</title>
        <authorList>
            <person name="Ilik V."/>
            <person name="Petrzelkova K.J."/>
            <person name="Pardy F."/>
            <person name="Fuh T."/>
            <person name="Niatou-Singa F.S."/>
            <person name="Gouil Q."/>
            <person name="Baker L."/>
            <person name="Ritchie M.E."/>
            <person name="Jex A.R."/>
            <person name="Gazzola D."/>
            <person name="Li H."/>
            <person name="Toshio Fujiwara R."/>
            <person name="Zhan B."/>
            <person name="Aroian R.V."/>
            <person name="Pafco B."/>
            <person name="Schwarz E.M."/>
        </authorList>
    </citation>
    <scope>NUCLEOTIDE SEQUENCE [LARGE SCALE GENOMIC DNA]</scope>
    <source>
        <strain evidence="3 4">Aroian</strain>
        <tissue evidence="3">Whole animal</tissue>
    </source>
</reference>
<keyword evidence="2" id="KW-1133">Transmembrane helix</keyword>
<name>A0ABR1DQ26_NECAM</name>
<evidence type="ECO:0000313" key="4">
    <source>
        <dbReference type="Proteomes" id="UP001303046"/>
    </source>
</evidence>
<proteinExistence type="predicted"/>
<evidence type="ECO:0000313" key="3">
    <source>
        <dbReference type="EMBL" id="KAK6752070.1"/>
    </source>
</evidence>
<sequence length="178" mass="20331">MSDWVPRDIWRVTGNRDCQTFSQSSTKKNFDDLRARRERRNLWETIQVGGSGARSDGSEASDYDPLILVVVVVVVTALVLYRHLLYCPEDEDEEIIKNSRANHRFPETGSNDFGISPEKDRATVVQYEYERVHCQFALIVAKNRMGPHGAEFPYETPYNAPPPIRAASTSERRKIDAV</sequence>
<keyword evidence="2" id="KW-0472">Membrane</keyword>
<keyword evidence="4" id="KW-1185">Reference proteome</keyword>
<keyword evidence="2" id="KW-0812">Transmembrane</keyword>
<evidence type="ECO:0000256" key="2">
    <source>
        <dbReference type="SAM" id="Phobius"/>
    </source>
</evidence>
<dbReference type="Proteomes" id="UP001303046">
    <property type="component" value="Unassembled WGS sequence"/>
</dbReference>
<organism evidence="3 4">
    <name type="scientific">Necator americanus</name>
    <name type="common">Human hookworm</name>
    <dbReference type="NCBI Taxonomy" id="51031"/>
    <lineage>
        <taxon>Eukaryota</taxon>
        <taxon>Metazoa</taxon>
        <taxon>Ecdysozoa</taxon>
        <taxon>Nematoda</taxon>
        <taxon>Chromadorea</taxon>
        <taxon>Rhabditida</taxon>
        <taxon>Rhabditina</taxon>
        <taxon>Rhabditomorpha</taxon>
        <taxon>Strongyloidea</taxon>
        <taxon>Ancylostomatidae</taxon>
        <taxon>Bunostominae</taxon>
        <taxon>Necator</taxon>
    </lineage>
</organism>